<proteinExistence type="predicted"/>
<evidence type="ECO:0000313" key="2">
    <source>
        <dbReference type="EMBL" id="MFC4157865.1"/>
    </source>
</evidence>
<dbReference type="InterPro" id="IPR014710">
    <property type="entry name" value="RmlC-like_jellyroll"/>
</dbReference>
<accession>A0ABV8MKS7</accession>
<organism evidence="2 3">
    <name type="scientific">Chitinimonas lacunae</name>
    <dbReference type="NCBI Taxonomy" id="1963018"/>
    <lineage>
        <taxon>Bacteria</taxon>
        <taxon>Pseudomonadati</taxon>
        <taxon>Pseudomonadota</taxon>
        <taxon>Betaproteobacteria</taxon>
        <taxon>Neisseriales</taxon>
        <taxon>Chitinibacteraceae</taxon>
        <taxon>Chitinimonas</taxon>
    </lineage>
</organism>
<dbReference type="RefSeq" id="WP_378159957.1">
    <property type="nucleotide sequence ID" value="NZ_JBHSBU010000001.1"/>
</dbReference>
<gene>
    <name evidence="2" type="ORF">ACFOW7_00710</name>
</gene>
<dbReference type="SMART" id="SM00100">
    <property type="entry name" value="cNMP"/>
    <property type="match status" value="1"/>
</dbReference>
<evidence type="ECO:0000259" key="1">
    <source>
        <dbReference type="PROSITE" id="PS50042"/>
    </source>
</evidence>
<reference evidence="3" key="1">
    <citation type="journal article" date="2019" name="Int. J. Syst. Evol. Microbiol.">
        <title>The Global Catalogue of Microorganisms (GCM) 10K type strain sequencing project: providing services to taxonomists for standard genome sequencing and annotation.</title>
        <authorList>
            <consortium name="The Broad Institute Genomics Platform"/>
            <consortium name="The Broad Institute Genome Sequencing Center for Infectious Disease"/>
            <person name="Wu L."/>
            <person name="Ma J."/>
        </authorList>
    </citation>
    <scope>NUCLEOTIDE SEQUENCE [LARGE SCALE GENOMIC DNA]</scope>
    <source>
        <strain evidence="3">LMG 29894</strain>
    </source>
</reference>
<dbReference type="EMBL" id="JBHSBU010000001">
    <property type="protein sequence ID" value="MFC4157865.1"/>
    <property type="molecule type" value="Genomic_DNA"/>
</dbReference>
<dbReference type="SUPFAM" id="SSF51206">
    <property type="entry name" value="cAMP-binding domain-like"/>
    <property type="match status" value="1"/>
</dbReference>
<name>A0ABV8MKS7_9NEIS</name>
<dbReference type="PANTHER" id="PTHR24567:SF74">
    <property type="entry name" value="HTH-TYPE TRANSCRIPTIONAL REGULATOR ARCR"/>
    <property type="match status" value="1"/>
</dbReference>
<dbReference type="CDD" id="cd00038">
    <property type="entry name" value="CAP_ED"/>
    <property type="match status" value="1"/>
</dbReference>
<dbReference type="PANTHER" id="PTHR24567">
    <property type="entry name" value="CRP FAMILY TRANSCRIPTIONAL REGULATORY PROTEIN"/>
    <property type="match status" value="1"/>
</dbReference>
<dbReference type="Pfam" id="PF00027">
    <property type="entry name" value="cNMP_binding"/>
    <property type="match status" value="1"/>
</dbReference>
<dbReference type="Gene3D" id="2.60.120.10">
    <property type="entry name" value="Jelly Rolls"/>
    <property type="match status" value="1"/>
</dbReference>
<dbReference type="Proteomes" id="UP001595791">
    <property type="component" value="Unassembled WGS sequence"/>
</dbReference>
<protein>
    <submittedName>
        <fullName evidence="2">Cyclic nucleotide-binding domain-containing protein</fullName>
    </submittedName>
</protein>
<dbReference type="InterPro" id="IPR000595">
    <property type="entry name" value="cNMP-bd_dom"/>
</dbReference>
<comment type="caution">
    <text evidence="2">The sequence shown here is derived from an EMBL/GenBank/DDBJ whole genome shotgun (WGS) entry which is preliminary data.</text>
</comment>
<dbReference type="InterPro" id="IPR018490">
    <property type="entry name" value="cNMP-bd_dom_sf"/>
</dbReference>
<keyword evidence="3" id="KW-1185">Reference proteome</keyword>
<dbReference type="PROSITE" id="PS50042">
    <property type="entry name" value="CNMP_BINDING_3"/>
    <property type="match status" value="1"/>
</dbReference>
<feature type="domain" description="Cyclic nucleotide-binding" evidence="1">
    <location>
        <begin position="28"/>
        <end position="140"/>
    </location>
</feature>
<sequence>MTHPPFRTTDPMIDYQYLGDAAQFLPQLLQVFGQERSNEVLDAESVAVLAGYMQIYQQPAGGFLLREGEKSDFLLLLLEGEVDVLTSHEDGTPIQISAIAPGRLIGEMSLVDGEPRFATCIARTDVIVAVLTRASLNEVLAQHPQLGMQLLLRLLALISLRLRQTSRRLVEILAKTHQSF</sequence>
<dbReference type="InterPro" id="IPR050397">
    <property type="entry name" value="Env_Response_Regulators"/>
</dbReference>
<evidence type="ECO:0000313" key="3">
    <source>
        <dbReference type="Proteomes" id="UP001595791"/>
    </source>
</evidence>